<dbReference type="Pfam" id="PF09695">
    <property type="entry name" value="YtfJ_HI0045"/>
    <property type="match status" value="1"/>
</dbReference>
<keyword evidence="3" id="KW-1185">Reference proteome</keyword>
<proteinExistence type="predicted"/>
<dbReference type="Proteomes" id="UP000192536">
    <property type="component" value="Unassembled WGS sequence"/>
</dbReference>
<evidence type="ECO:0000313" key="2">
    <source>
        <dbReference type="EMBL" id="ORJ25137.1"/>
    </source>
</evidence>
<reference evidence="2 3" key="1">
    <citation type="journal article" date="2017" name="Int. J. Syst. Evol. Microbiol.">
        <title>Rouxiella badensis sp. nov. and Rouxiella silvae sp. nov. isolated from peat bog soil in Germany and emendation of the genus description.</title>
        <authorList>
            <person name="Le Fleche-Mateos A."/>
            <person name="Kugler J.H."/>
            <person name="Hansen S.H."/>
            <person name="Syldatk C."/>
            <person name="Hausmann R."/>
            <person name="Lomprez F."/>
            <person name="Vandenbogaert M."/>
            <person name="Manuguerra J.C."/>
            <person name="Grimont P.A."/>
        </authorList>
    </citation>
    <scope>NUCLEOTIDE SEQUENCE [LARGE SCALE GENOMIC DNA]</scope>
    <source>
        <strain evidence="2 3">DSM 100043</strain>
    </source>
</reference>
<gene>
    <name evidence="2" type="ORF">BS640_12890</name>
</gene>
<feature type="signal peptide" evidence="1">
    <location>
        <begin position="1"/>
        <end position="20"/>
    </location>
</feature>
<evidence type="ECO:0000256" key="1">
    <source>
        <dbReference type="SAM" id="SignalP"/>
    </source>
</evidence>
<organism evidence="2 3">
    <name type="scientific">Rouxiella badensis</name>
    <dbReference type="NCBI Taxonomy" id="1646377"/>
    <lineage>
        <taxon>Bacteria</taxon>
        <taxon>Pseudomonadati</taxon>
        <taxon>Pseudomonadota</taxon>
        <taxon>Gammaproteobacteria</taxon>
        <taxon>Enterobacterales</taxon>
        <taxon>Yersiniaceae</taxon>
        <taxon>Rouxiella</taxon>
    </lineage>
</organism>
<sequence>MIVNRLLIIACLFAPFMASAHILEIGSRVPAVGVEDKGELIYSNGEFSYSNWNSAKLPGKVRIVQHMAGRTSAKAMNASLIDAIRQDNLPRDRYQTTTIINTDDAIMGTGMFVRSSIESGKKEFPWSQIVVDSNGAVLKAWRLESKSSAIIVLDKGGVVRYAQEGALSPEEVHKVIELVNQLVKE</sequence>
<dbReference type="GeneID" id="93568589"/>
<protein>
    <recommendedName>
        <fullName evidence="4">YtfJ family protein</fullName>
    </recommendedName>
</protein>
<evidence type="ECO:0000313" key="3">
    <source>
        <dbReference type="Proteomes" id="UP000192536"/>
    </source>
</evidence>
<comment type="caution">
    <text evidence="2">The sequence shown here is derived from an EMBL/GenBank/DDBJ whole genome shotgun (WGS) entry which is preliminary data.</text>
</comment>
<evidence type="ECO:0008006" key="4">
    <source>
        <dbReference type="Google" id="ProtNLM"/>
    </source>
</evidence>
<name>A0A1X0WED3_9GAMM</name>
<accession>A0A1X0WED3</accession>
<dbReference type="InterPro" id="IPR006513">
    <property type="entry name" value="YtfJ_HI0045"/>
</dbReference>
<dbReference type="AlphaFoldDB" id="A0A1X0WED3"/>
<dbReference type="RefSeq" id="WP_017492204.1">
    <property type="nucleotide sequence ID" value="NZ_CP049603.1"/>
</dbReference>
<dbReference type="EMBL" id="MRWE01000019">
    <property type="protein sequence ID" value="ORJ25137.1"/>
    <property type="molecule type" value="Genomic_DNA"/>
</dbReference>
<dbReference type="Gene3D" id="3.40.30.10">
    <property type="entry name" value="Glutaredoxin"/>
    <property type="match status" value="1"/>
</dbReference>
<dbReference type="STRING" id="1646377.BS640_12890"/>
<feature type="chain" id="PRO_5010863209" description="YtfJ family protein" evidence="1">
    <location>
        <begin position="21"/>
        <end position="185"/>
    </location>
</feature>
<keyword evidence="1" id="KW-0732">Signal</keyword>
<dbReference type="NCBIfam" id="TIGR01626">
    <property type="entry name" value="ytfJ_HI0045"/>
    <property type="match status" value="1"/>
</dbReference>